<keyword evidence="5 17" id="KW-0732">Signal</keyword>
<feature type="region of interest" description="Disordered" evidence="15">
    <location>
        <begin position="282"/>
        <end position="306"/>
    </location>
</feature>
<comment type="caution">
    <text evidence="19">The sequence shown here is derived from an EMBL/GenBank/DDBJ whole genome shotgun (WGS) entry which is preliminary data.</text>
</comment>
<dbReference type="GO" id="GO:0008270">
    <property type="term" value="F:zinc ion binding"/>
    <property type="evidence" value="ECO:0007669"/>
    <property type="project" value="UniProtKB-KW"/>
</dbReference>
<dbReference type="InterPro" id="IPR013083">
    <property type="entry name" value="Znf_RING/FYVE/PHD"/>
</dbReference>
<dbReference type="EMBL" id="RDQH01000328">
    <property type="protein sequence ID" value="RXI06444.1"/>
    <property type="molecule type" value="Genomic_DNA"/>
</dbReference>
<feature type="chain" id="PRO_5019819791" description="Rhodanese domain-containing protein" evidence="17">
    <location>
        <begin position="23"/>
        <end position="469"/>
    </location>
</feature>
<dbReference type="SUPFAM" id="SSF52821">
    <property type="entry name" value="Rhodanese/Cell cycle control phosphatase"/>
    <property type="match status" value="1"/>
</dbReference>
<dbReference type="InterPro" id="IPR036873">
    <property type="entry name" value="Rhodanese-like_dom_sf"/>
</dbReference>
<feature type="transmembrane region" description="Helical" evidence="16">
    <location>
        <begin position="160"/>
        <end position="184"/>
    </location>
</feature>
<dbReference type="InterPro" id="IPR044684">
    <property type="entry name" value="STR17/STR18/HARC1-like"/>
</dbReference>
<feature type="signal peptide" evidence="17">
    <location>
        <begin position="1"/>
        <end position="22"/>
    </location>
</feature>
<sequence>MREAVVGFFVVVYLQLLQLSSANIVLQPSGILIPDLPAKYAVAVGGSEICGALLVADPLDACLPLRYGFRSNETDITRFALVERGECTFEDKVQHAQNAGFHAVIVYDNRREKLVHMTINSKNATIRAVFVSKASGEMLKEHARGEEGECCIFILPNEKAWSVFAVCFISFLTVLGLLVIALCAQRNWSWTTQGRNQLPKSADTKIVDALPCFTFSSAGLDECHTEETCAICLENYKDSEILKVLPCQHDQEKNLVIQLANGKYDSQGIEAPEQGLIARGRKSSVGWRGSPSTPERQARRFSPAREPEVGLTLADVRRLSESEVVTVDVQEAKHLLESGYGYLEVRTEEEYKKGHVDTKKILNIPYMFNTPKGMVKNPQFLEEVSSACNKDDLIVVGCQSGVRSLYATADLLAAGFKNVSNMGGGYLAWIEHDFPVTKPEDADRKKPEDVVQPKKAEDVDQQRKAKEEL</sequence>
<keyword evidence="10 16" id="KW-0472">Membrane</keyword>
<keyword evidence="4" id="KW-0479">Metal-binding</keyword>
<comment type="subcellular location">
    <subcellularLocation>
        <location evidence="13">Endomembrane system</location>
        <topology evidence="13">Single-pass type I membrane protein</topology>
    </subcellularLocation>
    <subcellularLocation>
        <location evidence="14">Protein storage vacuole membrane</location>
    </subcellularLocation>
</comment>
<keyword evidence="1" id="KW-0813">Transport</keyword>
<evidence type="ECO:0000256" key="7">
    <source>
        <dbReference type="ARBA" id="ARBA00022833"/>
    </source>
</evidence>
<dbReference type="PANTHER" id="PTHR44542">
    <property type="entry name" value="THIOSULFATE SULFURTRANSFERASE 18"/>
    <property type="match status" value="1"/>
</dbReference>
<protein>
    <recommendedName>
        <fullName evidence="18">Rhodanese domain-containing protein</fullName>
    </recommendedName>
</protein>
<dbReference type="Proteomes" id="UP000290289">
    <property type="component" value="Chromosome 2"/>
</dbReference>
<keyword evidence="11" id="KW-1015">Disulfide bond</keyword>
<dbReference type="FunFam" id="3.50.30.30:FF:000020">
    <property type="entry name" value="Receptor homology region transmembrane domain-and RING domain-containing protein 2"/>
    <property type="match status" value="1"/>
</dbReference>
<dbReference type="CDD" id="cd00158">
    <property type="entry name" value="RHOD"/>
    <property type="match status" value="1"/>
</dbReference>
<keyword evidence="8" id="KW-0653">Protein transport</keyword>
<evidence type="ECO:0000256" key="4">
    <source>
        <dbReference type="ARBA" id="ARBA00022723"/>
    </source>
</evidence>
<evidence type="ECO:0000256" key="11">
    <source>
        <dbReference type="ARBA" id="ARBA00023157"/>
    </source>
</evidence>
<evidence type="ECO:0000256" key="15">
    <source>
        <dbReference type="SAM" id="MobiDB-lite"/>
    </source>
</evidence>
<dbReference type="Pfam" id="PF02225">
    <property type="entry name" value="PA"/>
    <property type="match status" value="1"/>
</dbReference>
<dbReference type="GO" id="GO:0003824">
    <property type="term" value="F:catalytic activity"/>
    <property type="evidence" value="ECO:0007669"/>
    <property type="project" value="InterPro"/>
</dbReference>
<evidence type="ECO:0000256" key="12">
    <source>
        <dbReference type="ARBA" id="ARBA00023180"/>
    </source>
</evidence>
<dbReference type="SUPFAM" id="SSF57850">
    <property type="entry name" value="RING/U-box"/>
    <property type="match status" value="1"/>
</dbReference>
<evidence type="ECO:0000256" key="16">
    <source>
        <dbReference type="SAM" id="Phobius"/>
    </source>
</evidence>
<dbReference type="Gene3D" id="3.30.40.10">
    <property type="entry name" value="Zinc/RING finger domain, C3HC4 (zinc finger)"/>
    <property type="match status" value="1"/>
</dbReference>
<dbReference type="SUPFAM" id="SSF52025">
    <property type="entry name" value="PA domain"/>
    <property type="match status" value="1"/>
</dbReference>
<dbReference type="Pfam" id="PF00581">
    <property type="entry name" value="Rhodanese"/>
    <property type="match status" value="1"/>
</dbReference>
<evidence type="ECO:0000259" key="18">
    <source>
        <dbReference type="PROSITE" id="PS50206"/>
    </source>
</evidence>
<keyword evidence="2" id="KW-0926">Vacuole</keyword>
<feature type="region of interest" description="Disordered" evidence="15">
    <location>
        <begin position="438"/>
        <end position="469"/>
    </location>
</feature>
<keyword evidence="3 16" id="KW-0812">Transmembrane</keyword>
<reference evidence="19 20" key="1">
    <citation type="submission" date="2018-10" db="EMBL/GenBank/DDBJ databases">
        <title>A high-quality apple genome assembly.</title>
        <authorList>
            <person name="Hu J."/>
        </authorList>
    </citation>
    <scope>NUCLEOTIDE SEQUENCE [LARGE SCALE GENOMIC DNA]</scope>
    <source>
        <strain evidence="20">cv. HFTH1</strain>
        <tissue evidence="19">Young leaf</tissue>
    </source>
</reference>
<evidence type="ECO:0000256" key="1">
    <source>
        <dbReference type="ARBA" id="ARBA00022448"/>
    </source>
</evidence>
<evidence type="ECO:0000256" key="14">
    <source>
        <dbReference type="ARBA" id="ARBA00060484"/>
    </source>
</evidence>
<dbReference type="GO" id="GO:0015031">
    <property type="term" value="P:protein transport"/>
    <property type="evidence" value="ECO:0007669"/>
    <property type="project" value="UniProtKB-KW"/>
</dbReference>
<name>A0A498KJ66_MALDO</name>
<organism evidence="19 20">
    <name type="scientific">Malus domestica</name>
    <name type="common">Apple</name>
    <name type="synonym">Pyrus malus</name>
    <dbReference type="NCBI Taxonomy" id="3750"/>
    <lineage>
        <taxon>Eukaryota</taxon>
        <taxon>Viridiplantae</taxon>
        <taxon>Streptophyta</taxon>
        <taxon>Embryophyta</taxon>
        <taxon>Tracheophyta</taxon>
        <taxon>Spermatophyta</taxon>
        <taxon>Magnoliopsida</taxon>
        <taxon>eudicotyledons</taxon>
        <taxon>Gunneridae</taxon>
        <taxon>Pentapetalae</taxon>
        <taxon>rosids</taxon>
        <taxon>fabids</taxon>
        <taxon>Rosales</taxon>
        <taxon>Rosaceae</taxon>
        <taxon>Amygdaloideae</taxon>
        <taxon>Maleae</taxon>
        <taxon>Malus</taxon>
    </lineage>
</organism>
<dbReference type="Gene3D" id="3.50.30.30">
    <property type="match status" value="1"/>
</dbReference>
<dbReference type="InterPro" id="IPR003137">
    <property type="entry name" value="PA_domain"/>
</dbReference>
<dbReference type="InterPro" id="IPR044744">
    <property type="entry name" value="ZNRF4/RNF13/RNF167_PA"/>
</dbReference>
<gene>
    <name evidence="19" type="ORF">DVH24_018486</name>
</gene>
<dbReference type="STRING" id="3750.A0A498KJ66"/>
<evidence type="ECO:0000256" key="10">
    <source>
        <dbReference type="ARBA" id="ARBA00023136"/>
    </source>
</evidence>
<dbReference type="InterPro" id="IPR046450">
    <property type="entry name" value="PA_dom_sf"/>
</dbReference>
<dbReference type="PANTHER" id="PTHR44542:SF12">
    <property type="entry name" value="THIOSULFATE SULFURTRANSFERASE 18"/>
    <property type="match status" value="1"/>
</dbReference>
<evidence type="ECO:0000256" key="5">
    <source>
        <dbReference type="ARBA" id="ARBA00022729"/>
    </source>
</evidence>
<evidence type="ECO:0000313" key="19">
    <source>
        <dbReference type="EMBL" id="RXI06444.1"/>
    </source>
</evidence>
<dbReference type="GO" id="GO:0032586">
    <property type="term" value="C:protein storage vacuole membrane"/>
    <property type="evidence" value="ECO:0007669"/>
    <property type="project" value="UniProtKB-SubCell"/>
</dbReference>
<proteinExistence type="predicted"/>
<feature type="domain" description="Rhodanese" evidence="18">
    <location>
        <begin position="343"/>
        <end position="438"/>
    </location>
</feature>
<dbReference type="Gene3D" id="3.40.250.10">
    <property type="entry name" value="Rhodanese-like domain"/>
    <property type="match status" value="1"/>
</dbReference>
<dbReference type="AlphaFoldDB" id="A0A498KJ66"/>
<dbReference type="CDD" id="cd02123">
    <property type="entry name" value="PA_C_RZF_like"/>
    <property type="match status" value="1"/>
</dbReference>
<keyword evidence="20" id="KW-1185">Reference proteome</keyword>
<accession>A0A498KJ66</accession>
<evidence type="ECO:0000256" key="17">
    <source>
        <dbReference type="SAM" id="SignalP"/>
    </source>
</evidence>
<evidence type="ECO:0000256" key="2">
    <source>
        <dbReference type="ARBA" id="ARBA00022554"/>
    </source>
</evidence>
<evidence type="ECO:0000256" key="3">
    <source>
        <dbReference type="ARBA" id="ARBA00022692"/>
    </source>
</evidence>
<keyword evidence="6" id="KW-0863">Zinc-finger</keyword>
<evidence type="ECO:0000256" key="13">
    <source>
        <dbReference type="ARBA" id="ARBA00046288"/>
    </source>
</evidence>
<evidence type="ECO:0000256" key="6">
    <source>
        <dbReference type="ARBA" id="ARBA00022771"/>
    </source>
</evidence>
<keyword evidence="7" id="KW-0862">Zinc</keyword>
<keyword evidence="9 16" id="KW-1133">Transmembrane helix</keyword>
<evidence type="ECO:0000256" key="9">
    <source>
        <dbReference type="ARBA" id="ARBA00022989"/>
    </source>
</evidence>
<dbReference type="SMART" id="SM00450">
    <property type="entry name" value="RHOD"/>
    <property type="match status" value="1"/>
</dbReference>
<evidence type="ECO:0000256" key="8">
    <source>
        <dbReference type="ARBA" id="ARBA00022927"/>
    </source>
</evidence>
<evidence type="ECO:0000313" key="20">
    <source>
        <dbReference type="Proteomes" id="UP000290289"/>
    </source>
</evidence>
<keyword evidence="12" id="KW-0325">Glycoprotein</keyword>
<dbReference type="GO" id="GO:0012505">
    <property type="term" value="C:endomembrane system"/>
    <property type="evidence" value="ECO:0007669"/>
    <property type="project" value="UniProtKB-SubCell"/>
</dbReference>
<dbReference type="InterPro" id="IPR001763">
    <property type="entry name" value="Rhodanese-like_dom"/>
</dbReference>
<dbReference type="PROSITE" id="PS50206">
    <property type="entry name" value="RHODANESE_3"/>
    <property type="match status" value="1"/>
</dbReference>